<organism evidence="1 2">
    <name type="scientific">Daphnia magna</name>
    <dbReference type="NCBI Taxonomy" id="35525"/>
    <lineage>
        <taxon>Eukaryota</taxon>
        <taxon>Metazoa</taxon>
        <taxon>Ecdysozoa</taxon>
        <taxon>Arthropoda</taxon>
        <taxon>Crustacea</taxon>
        <taxon>Branchiopoda</taxon>
        <taxon>Diplostraca</taxon>
        <taxon>Cladocera</taxon>
        <taxon>Anomopoda</taxon>
        <taxon>Daphniidae</taxon>
        <taxon>Daphnia</taxon>
    </lineage>
</organism>
<evidence type="ECO:0000313" key="1">
    <source>
        <dbReference type="EMBL" id="KAK4014368.1"/>
    </source>
</evidence>
<comment type="caution">
    <text evidence="1">The sequence shown here is derived from an EMBL/GenBank/DDBJ whole genome shotgun (WGS) entry which is preliminary data.</text>
</comment>
<protein>
    <submittedName>
        <fullName evidence="1">Uncharacterized protein</fullName>
    </submittedName>
</protein>
<proteinExistence type="predicted"/>
<keyword evidence="2" id="KW-1185">Reference proteome</keyword>
<reference evidence="1 2" key="1">
    <citation type="journal article" date="2023" name="Nucleic Acids Res.">
        <title>The hologenome of Daphnia magna reveals possible DNA methylation and microbiome-mediated evolution of the host genome.</title>
        <authorList>
            <person name="Chaturvedi A."/>
            <person name="Li X."/>
            <person name="Dhandapani V."/>
            <person name="Marshall H."/>
            <person name="Kissane S."/>
            <person name="Cuenca-Cambronero M."/>
            <person name="Asole G."/>
            <person name="Calvet F."/>
            <person name="Ruiz-Romero M."/>
            <person name="Marangio P."/>
            <person name="Guigo R."/>
            <person name="Rago D."/>
            <person name="Mirbahai L."/>
            <person name="Eastwood N."/>
            <person name="Colbourne J.K."/>
            <person name="Zhou J."/>
            <person name="Mallon E."/>
            <person name="Orsini L."/>
        </authorList>
    </citation>
    <scope>NUCLEOTIDE SEQUENCE [LARGE SCALE GENOMIC DNA]</scope>
    <source>
        <strain evidence="1">LRV0_1</strain>
    </source>
</reference>
<dbReference type="Proteomes" id="UP001234178">
    <property type="component" value="Unassembled WGS sequence"/>
</dbReference>
<name>A0ABQ9ZN51_9CRUS</name>
<dbReference type="EMBL" id="JAOYFB010000004">
    <property type="protein sequence ID" value="KAK4014368.1"/>
    <property type="molecule type" value="Genomic_DNA"/>
</dbReference>
<sequence length="71" mass="8396">MGVVDCQKRSLFGHRTKPTHLMVVITLTDQLLTQRERERERRDLTQISKTTVLLYNWCLATTTFVFQQQLT</sequence>
<accession>A0ABQ9ZN51</accession>
<evidence type="ECO:0000313" key="2">
    <source>
        <dbReference type="Proteomes" id="UP001234178"/>
    </source>
</evidence>
<gene>
    <name evidence="1" type="ORF">OUZ56_026894</name>
</gene>